<evidence type="ECO:0000313" key="9">
    <source>
        <dbReference type="EMBL" id="MCD1294190.1"/>
    </source>
</evidence>
<dbReference type="Gene3D" id="3.30.160.270">
    <property type="match status" value="1"/>
</dbReference>
<proteinExistence type="inferred from homology"/>
<dbReference type="InterPro" id="IPR054691">
    <property type="entry name" value="LeuA/HCS_post-cat"/>
</dbReference>
<comment type="catalytic activity">
    <reaction evidence="6">
        <text>pyruvate + acetyl-CoA + H2O = (3R)-citramalate + CoA + H(+)</text>
        <dbReference type="Rhea" id="RHEA:19045"/>
        <dbReference type="ChEBI" id="CHEBI:15361"/>
        <dbReference type="ChEBI" id="CHEBI:15377"/>
        <dbReference type="ChEBI" id="CHEBI:15378"/>
        <dbReference type="ChEBI" id="CHEBI:30934"/>
        <dbReference type="ChEBI" id="CHEBI:57287"/>
        <dbReference type="ChEBI" id="CHEBI:57288"/>
        <dbReference type="EC" id="2.3.3.21"/>
    </reaction>
</comment>
<dbReference type="PROSITE" id="PS00816">
    <property type="entry name" value="AIPM_HOMOCIT_SYNTH_2"/>
    <property type="match status" value="1"/>
</dbReference>
<comment type="similarity">
    <text evidence="1 6 7">Belongs to the alpha-IPM synthase/homocitrate synthase family.</text>
</comment>
<dbReference type="InterPro" id="IPR002034">
    <property type="entry name" value="AIPM/Hcit_synth_CS"/>
</dbReference>
<evidence type="ECO:0000256" key="5">
    <source>
        <dbReference type="ARBA" id="ARBA00023304"/>
    </source>
</evidence>
<comment type="function">
    <text evidence="6">Catalyzes the condensation of pyruvate and acetyl-coenzyme A to form (R)-citramalate.</text>
</comment>
<dbReference type="Pfam" id="PF08502">
    <property type="entry name" value="LeuA_dimer"/>
    <property type="match status" value="1"/>
</dbReference>
<evidence type="ECO:0000259" key="8">
    <source>
        <dbReference type="PROSITE" id="PS50991"/>
    </source>
</evidence>
<dbReference type="PANTHER" id="PTHR42880:SF2">
    <property type="entry name" value="(R)-CITRAMALATE SYNTHASE CIMA"/>
    <property type="match status" value="1"/>
</dbReference>
<dbReference type="Gene3D" id="3.20.20.70">
    <property type="entry name" value="Aldolase class I"/>
    <property type="match status" value="1"/>
</dbReference>
<dbReference type="Gene3D" id="1.10.238.260">
    <property type="match status" value="1"/>
</dbReference>
<comment type="pathway">
    <text evidence="6">Amino-acid biosynthesis; L-isoleucine biosynthesis; 2-oxobutanoate from pyruvate: step 1/3.</text>
</comment>
<comment type="caution">
    <text evidence="9">The sequence shown here is derived from an EMBL/GenBank/DDBJ whole genome shotgun (WGS) entry which is preliminary data.</text>
</comment>
<dbReference type="RefSeq" id="WP_369423875.1">
    <property type="nucleotide sequence ID" value="NZ_PGCK01000002.1"/>
</dbReference>
<dbReference type="SUPFAM" id="SSF51569">
    <property type="entry name" value="Aldolase"/>
    <property type="match status" value="1"/>
</dbReference>
<keyword evidence="4 6" id="KW-0808">Transferase</keyword>
<protein>
    <recommendedName>
        <fullName evidence="6">Putative (R)-citramalate synthase CimA</fullName>
        <ecNumber evidence="6">2.3.3.21</ecNumber>
    </recommendedName>
</protein>
<evidence type="ECO:0000256" key="7">
    <source>
        <dbReference type="RuleBase" id="RU003523"/>
    </source>
</evidence>
<sequence>MVLFGDVRFFDTTLRDGEQTPGVSLEPEEKVWIAKNLDSLGVDVIEAGSAITSEGERKGIKAVVKEGLKAEICSFARCLKTDVDYALECEVDSVHLVVSVSDLHINEKLKKDRETVKQMAVDMVEYAKRHGLIVELSGEDASRADLDYLASLYKAGVDAGADRLCFCDTVGVLRPEMTYDIFSKLSSGLKAPISIHCHDDLGLATANTVAALRGGAAQAHVTINGIGERAGNTALEEVVMVLKSLYGVNTKIVTENLYPTSKLVSRLMGIPLAPNKSLVGDNAFMHESGIHTHGLMANTMTYEPITPEIIGRKRQIVLGKHAGRTSVAMALREIGLVATDKQLDEITRQIKDLGDKGKKVTDADLMSIADSVLGIKTEARIKLIDCTVLSGNRATPTASVKVMIDDEEIVESGVGLGPVDAALNALRKSVMGVADLKLDEYRVEAITGGTDAIVEVWVKMSRDTQVISARGAGPDIIMASVQAFVEGMNRLIQEKNGISKAR</sequence>
<dbReference type="InterPro" id="IPR000891">
    <property type="entry name" value="PYR_CT"/>
</dbReference>
<dbReference type="EC" id="2.3.3.21" evidence="6"/>
<keyword evidence="3 6" id="KW-0412">Isoleucine biosynthesis</keyword>
<dbReference type="InterPro" id="IPR011830">
    <property type="entry name" value="LEU1_arch"/>
</dbReference>
<dbReference type="PANTHER" id="PTHR42880">
    <property type="entry name" value="HOMOCITRATE SYNTHASE"/>
    <property type="match status" value="1"/>
</dbReference>
<feature type="domain" description="Pyruvate carboxyltransferase" evidence="8">
    <location>
        <begin position="7"/>
        <end position="258"/>
    </location>
</feature>
<dbReference type="CDD" id="cd07940">
    <property type="entry name" value="DRE_TIM_IPMS"/>
    <property type="match status" value="1"/>
</dbReference>
<dbReference type="AlphaFoldDB" id="A0AAP2RDS1"/>
<dbReference type="FunFam" id="3.20.20.70:FF:000010">
    <property type="entry name" value="2-isopropylmalate synthase"/>
    <property type="match status" value="1"/>
</dbReference>
<dbReference type="SMART" id="SM00917">
    <property type="entry name" value="LeuA_dimer"/>
    <property type="match status" value="1"/>
</dbReference>
<evidence type="ECO:0000313" key="10">
    <source>
        <dbReference type="Proteomes" id="UP001320159"/>
    </source>
</evidence>
<organism evidence="9 10">
    <name type="scientific">Methanooceanicella nereidis</name>
    <dbReference type="NCBI Taxonomy" id="2052831"/>
    <lineage>
        <taxon>Archaea</taxon>
        <taxon>Methanobacteriati</taxon>
        <taxon>Methanobacteriota</taxon>
        <taxon>Stenosarchaea group</taxon>
        <taxon>Methanomicrobia</taxon>
        <taxon>Methanocellales</taxon>
        <taxon>Methanocellaceae</taxon>
        <taxon>Methanooceanicella</taxon>
    </lineage>
</organism>
<dbReference type="InterPro" id="IPR013709">
    <property type="entry name" value="2-isopropylmalate_synth_dimer"/>
</dbReference>
<dbReference type="Proteomes" id="UP001320159">
    <property type="component" value="Unassembled WGS sequence"/>
</dbReference>
<dbReference type="EMBL" id="PGCK01000002">
    <property type="protein sequence ID" value="MCD1294190.1"/>
    <property type="molecule type" value="Genomic_DNA"/>
</dbReference>
<gene>
    <name evidence="6" type="primary">cimA</name>
    <name evidence="9" type="ORF">CUJ83_04170</name>
</gene>
<evidence type="ECO:0000256" key="3">
    <source>
        <dbReference type="ARBA" id="ARBA00022624"/>
    </source>
</evidence>
<evidence type="ECO:0000256" key="4">
    <source>
        <dbReference type="ARBA" id="ARBA00022679"/>
    </source>
</evidence>
<dbReference type="InterPro" id="IPR013785">
    <property type="entry name" value="Aldolase_TIM"/>
</dbReference>
<accession>A0AAP2RDS1</accession>
<keyword evidence="10" id="KW-1185">Reference proteome</keyword>
<dbReference type="GO" id="GO:0003852">
    <property type="term" value="F:2-isopropylmalate synthase activity"/>
    <property type="evidence" value="ECO:0007669"/>
    <property type="project" value="InterPro"/>
</dbReference>
<evidence type="ECO:0000256" key="6">
    <source>
        <dbReference type="HAMAP-Rule" id="MF_01028"/>
    </source>
</evidence>
<dbReference type="InterPro" id="IPR024890">
    <property type="entry name" value="Citramalate_synthase_CimA"/>
</dbReference>
<dbReference type="FunFam" id="1.10.238.260:FF:000001">
    <property type="entry name" value="2-isopropylmalate synthase"/>
    <property type="match status" value="1"/>
</dbReference>
<comment type="subunit">
    <text evidence="6">Homodimer.</text>
</comment>
<name>A0AAP2RDS1_9EURY</name>
<dbReference type="InterPro" id="IPR036230">
    <property type="entry name" value="LeuA_allosteric_dom_sf"/>
</dbReference>
<keyword evidence="2 6" id="KW-0028">Amino-acid biosynthesis</keyword>
<dbReference type="GO" id="GO:0043714">
    <property type="term" value="F:(R)-citramalate synthase activity"/>
    <property type="evidence" value="ECO:0007669"/>
    <property type="project" value="UniProtKB-EC"/>
</dbReference>
<reference evidence="9 10" key="1">
    <citation type="submission" date="2017-11" db="EMBL/GenBank/DDBJ databases">
        <title>Isolation and Characterization of Family Methanocellaceae Species from Potential Methane Hydrate Area Offshore Southwestern Taiwan.</title>
        <authorList>
            <person name="Zhang W.-L."/>
            <person name="Chen W.-C."/>
            <person name="Lai M.-C."/>
            <person name="Chen S.-C."/>
        </authorList>
    </citation>
    <scope>NUCLEOTIDE SEQUENCE [LARGE SCALE GENOMIC DNA]</scope>
    <source>
        <strain evidence="9 10">CWC-04</strain>
    </source>
</reference>
<dbReference type="GO" id="GO:0009098">
    <property type="term" value="P:L-leucine biosynthetic process"/>
    <property type="evidence" value="ECO:0007669"/>
    <property type="project" value="InterPro"/>
</dbReference>
<dbReference type="PROSITE" id="PS00815">
    <property type="entry name" value="AIPM_HOMOCIT_SYNTH_1"/>
    <property type="match status" value="1"/>
</dbReference>
<dbReference type="SUPFAM" id="SSF110921">
    <property type="entry name" value="2-isopropylmalate synthase LeuA, allosteric (dimerisation) domain"/>
    <property type="match status" value="1"/>
</dbReference>
<evidence type="ECO:0000256" key="2">
    <source>
        <dbReference type="ARBA" id="ARBA00022605"/>
    </source>
</evidence>
<keyword evidence="5 6" id="KW-0100">Branched-chain amino acid biosynthesis</keyword>
<dbReference type="PROSITE" id="PS50991">
    <property type="entry name" value="PYR_CT"/>
    <property type="match status" value="1"/>
</dbReference>
<dbReference type="Pfam" id="PF00682">
    <property type="entry name" value="HMGL-like"/>
    <property type="match status" value="1"/>
</dbReference>
<evidence type="ECO:0000256" key="1">
    <source>
        <dbReference type="ARBA" id="ARBA00006154"/>
    </source>
</evidence>
<dbReference type="HAMAP" id="MF_01028">
    <property type="entry name" value="CimA"/>
    <property type="match status" value="1"/>
</dbReference>
<dbReference type="NCBIfam" id="NF002085">
    <property type="entry name" value="PRK00915.1-2"/>
    <property type="match status" value="1"/>
</dbReference>
<dbReference type="NCBIfam" id="TIGR02090">
    <property type="entry name" value="LEU1_arch"/>
    <property type="match status" value="1"/>
</dbReference>
<dbReference type="Pfam" id="PF22617">
    <property type="entry name" value="HCS_D2"/>
    <property type="match status" value="1"/>
</dbReference>
<dbReference type="GO" id="GO:0009097">
    <property type="term" value="P:isoleucine biosynthetic process"/>
    <property type="evidence" value="ECO:0007669"/>
    <property type="project" value="UniProtKB-UniRule"/>
</dbReference>